<name>H0Z473_TAEGU</name>
<feature type="compositionally biased region" description="Basic and acidic residues" evidence="3">
    <location>
        <begin position="182"/>
        <end position="194"/>
    </location>
</feature>
<feature type="chain" id="PRO_5025421545" evidence="4">
    <location>
        <begin position="20"/>
        <end position="855"/>
    </location>
</feature>
<dbReference type="GO" id="GO:0005829">
    <property type="term" value="C:cytosol"/>
    <property type="evidence" value="ECO:0007669"/>
    <property type="project" value="Ensembl"/>
</dbReference>
<protein>
    <submittedName>
        <fullName evidence="6">Holocarboxylase synthetase</fullName>
    </submittedName>
</protein>
<dbReference type="HOGENOM" id="CLU_006150_2_2_1"/>
<dbReference type="CDD" id="cd16442">
    <property type="entry name" value="BPL"/>
    <property type="match status" value="1"/>
</dbReference>
<organism evidence="6 7">
    <name type="scientific">Taeniopygia guttata</name>
    <name type="common">Zebra finch</name>
    <name type="synonym">Poephila guttata</name>
    <dbReference type="NCBI Taxonomy" id="59729"/>
    <lineage>
        <taxon>Eukaryota</taxon>
        <taxon>Metazoa</taxon>
        <taxon>Chordata</taxon>
        <taxon>Craniata</taxon>
        <taxon>Vertebrata</taxon>
        <taxon>Euteleostomi</taxon>
        <taxon>Archelosauria</taxon>
        <taxon>Archosauria</taxon>
        <taxon>Dinosauria</taxon>
        <taxon>Saurischia</taxon>
        <taxon>Theropoda</taxon>
        <taxon>Coelurosauria</taxon>
        <taxon>Aves</taxon>
        <taxon>Neognathae</taxon>
        <taxon>Neoaves</taxon>
        <taxon>Telluraves</taxon>
        <taxon>Australaves</taxon>
        <taxon>Passeriformes</taxon>
        <taxon>Passeroidea</taxon>
        <taxon>Estrildidae</taxon>
        <taxon>Estrildinae</taxon>
        <taxon>Taeniopygia</taxon>
    </lineage>
</organism>
<reference evidence="6" key="2">
    <citation type="submission" date="2025-08" db="UniProtKB">
        <authorList>
            <consortium name="Ensembl"/>
        </authorList>
    </citation>
    <scope>IDENTIFICATION</scope>
</reference>
<feature type="domain" description="BPL/LPL catalytic" evidence="5">
    <location>
        <begin position="584"/>
        <end position="782"/>
    </location>
</feature>
<dbReference type="GO" id="GO:0070781">
    <property type="term" value="P:response to biotin"/>
    <property type="evidence" value="ECO:0007669"/>
    <property type="project" value="Ensembl"/>
</dbReference>
<dbReference type="CTD" id="3141"/>
<gene>
    <name evidence="6" type="primary">HLCS</name>
</gene>
<dbReference type="Pfam" id="PF09825">
    <property type="entry name" value="BPL_N"/>
    <property type="match status" value="1"/>
</dbReference>
<keyword evidence="2" id="KW-0436">Ligase</keyword>
<dbReference type="GO" id="GO:0000785">
    <property type="term" value="C:chromatin"/>
    <property type="evidence" value="ECO:0007669"/>
    <property type="project" value="Ensembl"/>
</dbReference>
<evidence type="ECO:0000256" key="3">
    <source>
        <dbReference type="SAM" id="MobiDB-lite"/>
    </source>
</evidence>
<dbReference type="PANTHER" id="PTHR12835:SF5">
    <property type="entry name" value="BIOTIN--PROTEIN LIGASE"/>
    <property type="match status" value="1"/>
</dbReference>
<dbReference type="InterPro" id="IPR004408">
    <property type="entry name" value="Biotin_CoA_COase_ligase"/>
</dbReference>
<dbReference type="Ensembl" id="ENSTGUT00000005420.2">
    <property type="protein sequence ID" value="ENSTGUP00000005367.2"/>
    <property type="gene ID" value="ENSTGUG00000005220.2"/>
</dbReference>
<dbReference type="Pfam" id="PF02237">
    <property type="entry name" value="BPL_C"/>
    <property type="match status" value="1"/>
</dbReference>
<dbReference type="GO" id="GO:0009374">
    <property type="term" value="F:biotin binding"/>
    <property type="evidence" value="ECO:0007669"/>
    <property type="project" value="Ensembl"/>
</dbReference>
<dbReference type="OMA" id="VEHCPLH"/>
<keyword evidence="7" id="KW-1185">Reference proteome</keyword>
<evidence type="ECO:0000313" key="7">
    <source>
        <dbReference type="Proteomes" id="UP000007754"/>
    </source>
</evidence>
<evidence type="ECO:0000313" key="6">
    <source>
        <dbReference type="Ensembl" id="ENSTGUP00000005367.2"/>
    </source>
</evidence>
<dbReference type="GO" id="GO:0016363">
    <property type="term" value="C:nuclear matrix"/>
    <property type="evidence" value="ECO:0007669"/>
    <property type="project" value="Ensembl"/>
</dbReference>
<comment type="similarity">
    <text evidence="1">Belongs to the biotin--protein ligase family.</text>
</comment>
<dbReference type="Gene3D" id="3.30.930.10">
    <property type="entry name" value="Bira Bifunctional Protein, Domain 2"/>
    <property type="match status" value="1"/>
</dbReference>
<dbReference type="STRING" id="59729.ENSTGUP00000005367"/>
<dbReference type="InterPro" id="IPR019197">
    <property type="entry name" value="Biotin-prot_ligase_N"/>
</dbReference>
<dbReference type="InParanoid" id="H0Z473"/>
<feature type="signal peptide" evidence="4">
    <location>
        <begin position="1"/>
        <end position="19"/>
    </location>
</feature>
<dbReference type="SUPFAM" id="SSF55681">
    <property type="entry name" value="Class II aaRS and biotin synthetases"/>
    <property type="match status" value="1"/>
</dbReference>
<evidence type="ECO:0000259" key="5">
    <source>
        <dbReference type="PROSITE" id="PS51733"/>
    </source>
</evidence>
<dbReference type="AlphaFoldDB" id="H0Z473"/>
<reference evidence="6 7" key="1">
    <citation type="journal article" date="2010" name="Nature">
        <title>The genome of a songbird.</title>
        <authorList>
            <person name="Warren W.C."/>
            <person name="Clayton D.F."/>
            <person name="Ellegren H."/>
            <person name="Arnold A.P."/>
            <person name="Hillier L.W."/>
            <person name="Kunstner A."/>
            <person name="Searle S."/>
            <person name="White S."/>
            <person name="Vilella A.J."/>
            <person name="Fairley S."/>
            <person name="Heger A."/>
            <person name="Kong L."/>
            <person name="Ponting C.P."/>
            <person name="Jarvis E.D."/>
            <person name="Mello C.V."/>
            <person name="Minx P."/>
            <person name="Lovell P."/>
            <person name="Velho T.A."/>
            <person name="Ferris M."/>
            <person name="Balakrishnan C.N."/>
            <person name="Sinha S."/>
            <person name="Blatti C."/>
            <person name="London S.E."/>
            <person name="Li Y."/>
            <person name="Lin Y.C."/>
            <person name="George J."/>
            <person name="Sweedler J."/>
            <person name="Southey B."/>
            <person name="Gunaratne P."/>
            <person name="Watson M."/>
            <person name="Nam K."/>
            <person name="Backstrom N."/>
            <person name="Smeds L."/>
            <person name="Nabholz B."/>
            <person name="Itoh Y."/>
            <person name="Whitney O."/>
            <person name="Pfenning A.R."/>
            <person name="Howard J."/>
            <person name="Volker M."/>
            <person name="Skinner B.M."/>
            <person name="Griffin D.K."/>
            <person name="Ye L."/>
            <person name="McLaren W.M."/>
            <person name="Flicek P."/>
            <person name="Quesada V."/>
            <person name="Velasco G."/>
            <person name="Lopez-Otin C."/>
            <person name="Puente X.S."/>
            <person name="Olender T."/>
            <person name="Lancet D."/>
            <person name="Smit A.F."/>
            <person name="Hubley R."/>
            <person name="Konkel M.K."/>
            <person name="Walker J.A."/>
            <person name="Batzer M.A."/>
            <person name="Gu W."/>
            <person name="Pollock D.D."/>
            <person name="Chen L."/>
            <person name="Cheng Z."/>
            <person name="Eichler E.E."/>
            <person name="Stapley J."/>
            <person name="Slate J."/>
            <person name="Ekblom R."/>
            <person name="Birkhead T."/>
            <person name="Burke T."/>
            <person name="Burt D."/>
            <person name="Scharff C."/>
            <person name="Adam I."/>
            <person name="Richard H."/>
            <person name="Sultan M."/>
            <person name="Soldatov A."/>
            <person name="Lehrach H."/>
            <person name="Edwards S.V."/>
            <person name="Yang S.P."/>
            <person name="Li X."/>
            <person name="Graves T."/>
            <person name="Fulton L."/>
            <person name="Nelson J."/>
            <person name="Chinwalla A."/>
            <person name="Hou S."/>
            <person name="Mardis E.R."/>
            <person name="Wilson R.K."/>
        </authorList>
    </citation>
    <scope>NUCLEOTIDE SEQUENCE [LARGE SCALE GENOMIC DNA]</scope>
</reference>
<feature type="region of interest" description="Disordered" evidence="3">
    <location>
        <begin position="182"/>
        <end position="231"/>
    </location>
</feature>
<dbReference type="KEGG" id="tgu:105758711"/>
<accession>H0Z473</accession>
<dbReference type="NCBIfam" id="TIGR00121">
    <property type="entry name" value="birA_ligase"/>
    <property type="match status" value="1"/>
</dbReference>
<dbReference type="GO" id="GO:0005652">
    <property type="term" value="C:nuclear lamina"/>
    <property type="evidence" value="ECO:0007669"/>
    <property type="project" value="Ensembl"/>
</dbReference>
<dbReference type="GeneTree" id="ENSGT00390000002960"/>
<dbReference type="InterPro" id="IPR004143">
    <property type="entry name" value="BPL_LPL_catalytic"/>
</dbReference>
<dbReference type="OrthoDB" id="10250105at2759"/>
<dbReference type="GO" id="GO:0043687">
    <property type="term" value="P:post-translational protein modification"/>
    <property type="evidence" value="ECO:0007669"/>
    <property type="project" value="Ensembl"/>
</dbReference>
<proteinExistence type="inferred from homology"/>
<dbReference type="InterPro" id="IPR045864">
    <property type="entry name" value="aa-tRNA-synth_II/BPL/LPL"/>
</dbReference>
<evidence type="ECO:0000256" key="1">
    <source>
        <dbReference type="ARBA" id="ARBA00009934"/>
    </source>
</evidence>
<dbReference type="Pfam" id="PF03099">
    <property type="entry name" value="BPL_LplA_LipB"/>
    <property type="match status" value="1"/>
</dbReference>
<dbReference type="GO" id="GO:0004077">
    <property type="term" value="F:biotin--[biotin carboxyl-carrier protein] ligase activity"/>
    <property type="evidence" value="ECO:0007669"/>
    <property type="project" value="Ensembl"/>
</dbReference>
<dbReference type="InterPro" id="IPR003142">
    <property type="entry name" value="BPL_C"/>
</dbReference>
<dbReference type="GO" id="GO:0019899">
    <property type="term" value="F:enzyme binding"/>
    <property type="evidence" value="ECO:0007669"/>
    <property type="project" value="Ensembl"/>
</dbReference>
<keyword evidence="4" id="KW-0732">Signal</keyword>
<sequence length="855" mass="95583">MLITLCYLYLWARWGPRSAALVRSTVRRLHRSRCSFTFCARQPHPEERVCLRVGGKVFCTGEAQFLDDLNRWSVLLISPFIHPEKLLPAEHIAFVTESISAQTENLQKGPASSKEIVKWSDFCSPLAYKPGEPFKLIAEASVDNFSSLGIAFLEDRLQMENGMVPHRIVSVHLEESALKELAQEAPSVKEKSTDMDAVTPAGKSALGRAEGDKSELEEEREHEETGAGDHQSLHVFSCHECQQLEDITIESVKFASAENIPELPEDCSSSREEKEHESLQKGIKRINLAGKPPNILIYLGSEAAEGRFEQVRSVLGECIDAESYTVYQLHQEQVLRDPWADNSLLLLIATEEPIPEDIHRQFMTFLAKGGKILGFSSSFTFGGVQIKHKNKLRRVVHELVVSKKDSTEVKLSLLVSGCVFEEGKKGDGNRVKVLSRLNNAAKDTVIVHLTHGSSGGEAILSQAHLELDINSMDVQTEEDFNLLKMSNSKRYEVLREILTCLGLSCELSEIPELTPIYLLSPDEEIHLAFLKWLEGNVDAEGLRASRKVSLKFVSSPEHKVEVTPSLVPVITEMGRFSSEHFSLQTYQQHLQTKKLGKILLFTEVTTTTMNLLDGLMFELPEEMGLIAVAVRQTQGKGRGGNVWLSPVGCALCTLHISIPLHSNLGQRIPFIQHLVSLAVVEAVRSIPGYEDIELRVKWPNDIYYSDLMKIGGVLVNSTLIETTFHILIGFGFNVNNSNPTICINDLIAKFNREEGTELQPLSADCLIARTVTVLERLIEIFQEKGPNGILPQYYKYWVHSGKQVRLRGEEGPLAWIVGIDDYGYLQVHEEGQGVESVHPDGNSFDMLRNLIVPKH</sequence>
<dbReference type="PANTHER" id="PTHR12835">
    <property type="entry name" value="BIOTIN PROTEIN LIGASE"/>
    <property type="match status" value="1"/>
</dbReference>
<evidence type="ECO:0000256" key="4">
    <source>
        <dbReference type="SAM" id="SignalP"/>
    </source>
</evidence>
<reference evidence="6" key="3">
    <citation type="submission" date="2025-09" db="UniProtKB">
        <authorList>
            <consortium name="Ensembl"/>
        </authorList>
    </citation>
    <scope>IDENTIFICATION</scope>
</reference>
<dbReference type="Proteomes" id="UP000007754">
    <property type="component" value="Chromosome 1"/>
</dbReference>
<dbReference type="PROSITE" id="PS51733">
    <property type="entry name" value="BPL_LPL_CATALYTIC"/>
    <property type="match status" value="1"/>
</dbReference>
<evidence type="ECO:0000256" key="2">
    <source>
        <dbReference type="ARBA" id="ARBA00022598"/>
    </source>
</evidence>